<sequence>MPPSSIQKPLDIAIVGGGIAGLALAISLLKHCHINLTIYESAQRFGEIGAGVAFGSNAVSAMALIDPRIKEGFEKVATRPLWDSKKKLWFDFRYGKDFGEGMMTGDKVASVDNTGDAGTVHRADFLDALVHLIPDGCAQFGKRMVAMVDEGDAGVSLKFNDGTEARHTAVIGCDGIKSRVRNYILGAANPSAHPTFSGKSCHRGLVPMEKAVLVLGEELAQSNNLFMGPGGHIAFFPVQQGRTMNVVAHHSCPSWDNTDWVIPATREELLAEYEGWGEPVQKILRLMQDLNTWALFDMPAVDVYYKGRVCLTGDAAHASTPHQGSGAAMAMEDAYVLGILLGDAKDPSSLQVAFAAYDNVRRPRTQKLVATSREASHLFSMELPGVGANREALKESIEGRMSWIWDEDLTSEVCAARNIVQKSL</sequence>
<reference evidence="5 6" key="1">
    <citation type="journal article" date="2018" name="IMA Fungus">
        <title>IMA Genome-F 9: Draft genome sequence of Annulohypoxylon stygium, Aspergillus mulundensis, Berkeleyomyces basicola (syn. Thielaviopsis basicola), Ceratocystis smalleyi, two Cercospora beticola strains, Coleophoma cylindrospora, Fusarium fracticaudum, Phialophora cf. hyalina, and Morchella septimelata.</title>
        <authorList>
            <person name="Wingfield B.D."/>
            <person name="Bills G.F."/>
            <person name="Dong Y."/>
            <person name="Huang W."/>
            <person name="Nel W.J."/>
            <person name="Swalarsk-Parry B.S."/>
            <person name="Vaghefi N."/>
            <person name="Wilken P.M."/>
            <person name="An Z."/>
            <person name="de Beer Z.W."/>
            <person name="De Vos L."/>
            <person name="Chen L."/>
            <person name="Duong T.A."/>
            <person name="Gao Y."/>
            <person name="Hammerbacher A."/>
            <person name="Kikkert J.R."/>
            <person name="Li Y."/>
            <person name="Li H."/>
            <person name="Li K."/>
            <person name="Li Q."/>
            <person name="Liu X."/>
            <person name="Ma X."/>
            <person name="Naidoo K."/>
            <person name="Pethybridge S.J."/>
            <person name="Sun J."/>
            <person name="Steenkamp E.T."/>
            <person name="van der Nest M.A."/>
            <person name="van Wyk S."/>
            <person name="Wingfield M.J."/>
            <person name="Xiong C."/>
            <person name="Yue Q."/>
            <person name="Zhang X."/>
        </authorList>
    </citation>
    <scope>NUCLEOTIDE SEQUENCE [LARGE SCALE GENOMIC DNA]</scope>
    <source>
        <strain evidence="5 6">BP6252</strain>
    </source>
</reference>
<evidence type="ECO:0000256" key="1">
    <source>
        <dbReference type="ARBA" id="ARBA00022630"/>
    </source>
</evidence>
<evidence type="ECO:0000313" key="6">
    <source>
        <dbReference type="Proteomes" id="UP000256645"/>
    </source>
</evidence>
<dbReference type="PRINTS" id="PR00420">
    <property type="entry name" value="RNGMNOXGNASE"/>
</dbReference>
<dbReference type="FunFam" id="3.50.50.60:FF:000153">
    <property type="entry name" value="Salicylate hydroxylase, putative"/>
    <property type="match status" value="1"/>
</dbReference>
<dbReference type="OrthoDB" id="417877at2759"/>
<dbReference type="PANTHER" id="PTHR46720">
    <property type="entry name" value="HYDROXYLASE, PUTATIVE (AFU_ORTHOLOGUE AFUA_3G01460)-RELATED"/>
    <property type="match status" value="1"/>
</dbReference>
<dbReference type="SUPFAM" id="SSF51905">
    <property type="entry name" value="FAD/NAD(P)-binding domain"/>
    <property type="match status" value="1"/>
</dbReference>
<dbReference type="Proteomes" id="UP000256645">
    <property type="component" value="Unassembled WGS sequence"/>
</dbReference>
<dbReference type="InterPro" id="IPR002938">
    <property type="entry name" value="FAD-bd"/>
</dbReference>
<feature type="domain" description="FAD-binding" evidence="4">
    <location>
        <begin position="141"/>
        <end position="371"/>
    </location>
</feature>
<keyword evidence="1" id="KW-0285">Flavoprotein</keyword>
<dbReference type="Pfam" id="PF13450">
    <property type="entry name" value="NAD_binding_8"/>
    <property type="match status" value="1"/>
</dbReference>
<dbReference type="EMBL" id="PDLM01000012">
    <property type="protein sequence ID" value="RDW64794.1"/>
    <property type="molecule type" value="Genomic_DNA"/>
</dbReference>
<evidence type="ECO:0000256" key="3">
    <source>
        <dbReference type="ARBA" id="ARBA00023002"/>
    </source>
</evidence>
<keyword evidence="3" id="KW-0560">Oxidoreductase</keyword>
<dbReference type="GO" id="GO:0016491">
    <property type="term" value="F:oxidoreductase activity"/>
    <property type="evidence" value="ECO:0007669"/>
    <property type="project" value="UniProtKB-KW"/>
</dbReference>
<organism evidence="5 6">
    <name type="scientific">Coleophoma cylindrospora</name>
    <dbReference type="NCBI Taxonomy" id="1849047"/>
    <lineage>
        <taxon>Eukaryota</taxon>
        <taxon>Fungi</taxon>
        <taxon>Dikarya</taxon>
        <taxon>Ascomycota</taxon>
        <taxon>Pezizomycotina</taxon>
        <taxon>Leotiomycetes</taxon>
        <taxon>Helotiales</taxon>
        <taxon>Dermateaceae</taxon>
        <taxon>Coleophoma</taxon>
    </lineage>
</organism>
<dbReference type="SUPFAM" id="SSF54373">
    <property type="entry name" value="FAD-linked reductases, C-terminal domain"/>
    <property type="match status" value="1"/>
</dbReference>
<evidence type="ECO:0000259" key="4">
    <source>
        <dbReference type="Pfam" id="PF01494"/>
    </source>
</evidence>
<proteinExistence type="predicted"/>
<dbReference type="PANTHER" id="PTHR46720:SF3">
    <property type="entry name" value="FAD-BINDING DOMAIN-CONTAINING PROTEIN-RELATED"/>
    <property type="match status" value="1"/>
</dbReference>
<dbReference type="Pfam" id="PF01494">
    <property type="entry name" value="FAD_binding_3"/>
    <property type="match status" value="1"/>
</dbReference>
<dbReference type="InterPro" id="IPR036188">
    <property type="entry name" value="FAD/NAD-bd_sf"/>
</dbReference>
<evidence type="ECO:0000256" key="2">
    <source>
        <dbReference type="ARBA" id="ARBA00022827"/>
    </source>
</evidence>
<comment type="caution">
    <text evidence="5">The sequence shown here is derived from an EMBL/GenBank/DDBJ whole genome shotgun (WGS) entry which is preliminary data.</text>
</comment>
<keyword evidence="6" id="KW-1185">Reference proteome</keyword>
<dbReference type="AlphaFoldDB" id="A0A3D8QTE9"/>
<name>A0A3D8QTE9_9HELO</name>
<dbReference type="InterPro" id="IPR051104">
    <property type="entry name" value="FAD_monoxygenase"/>
</dbReference>
<dbReference type="GO" id="GO:0071949">
    <property type="term" value="F:FAD binding"/>
    <property type="evidence" value="ECO:0007669"/>
    <property type="project" value="InterPro"/>
</dbReference>
<accession>A0A3D8QTE9</accession>
<dbReference type="Gene3D" id="3.50.50.60">
    <property type="entry name" value="FAD/NAD(P)-binding domain"/>
    <property type="match status" value="1"/>
</dbReference>
<dbReference type="STRING" id="1849047.A0A3D8QTE9"/>
<gene>
    <name evidence="5" type="ORF">BP6252_10445</name>
</gene>
<protein>
    <recommendedName>
        <fullName evidence="4">FAD-binding domain-containing protein</fullName>
    </recommendedName>
</protein>
<dbReference type="GO" id="GO:0044550">
    <property type="term" value="P:secondary metabolite biosynthetic process"/>
    <property type="evidence" value="ECO:0007669"/>
    <property type="project" value="TreeGrafter"/>
</dbReference>
<keyword evidence="2" id="KW-0274">FAD</keyword>
<evidence type="ECO:0000313" key="5">
    <source>
        <dbReference type="EMBL" id="RDW64794.1"/>
    </source>
</evidence>